<reference evidence="2 3" key="1">
    <citation type="submission" date="2021-01" db="EMBL/GenBank/DDBJ databases">
        <title>Whole genome shotgun sequence of Verrucosispora gifhornensis NBRC 16317.</title>
        <authorList>
            <person name="Komaki H."/>
            <person name="Tamura T."/>
        </authorList>
    </citation>
    <scope>NUCLEOTIDE SEQUENCE [LARGE SCALE GENOMIC DNA]</scope>
    <source>
        <strain evidence="2 3">NBRC 16317</strain>
    </source>
</reference>
<evidence type="ECO:0000256" key="1">
    <source>
        <dbReference type="SAM" id="SignalP"/>
    </source>
</evidence>
<dbReference type="EMBL" id="BOPA01000019">
    <property type="protein sequence ID" value="GIJ16136.1"/>
    <property type="molecule type" value="Genomic_DNA"/>
</dbReference>
<organism evidence="2 3">
    <name type="scientific">Micromonospora gifhornensis</name>
    <dbReference type="NCBI Taxonomy" id="84594"/>
    <lineage>
        <taxon>Bacteria</taxon>
        <taxon>Bacillati</taxon>
        <taxon>Actinomycetota</taxon>
        <taxon>Actinomycetes</taxon>
        <taxon>Micromonosporales</taxon>
        <taxon>Micromonosporaceae</taxon>
        <taxon>Micromonospora</taxon>
    </lineage>
</organism>
<feature type="chain" id="PRO_5046616596" evidence="1">
    <location>
        <begin position="31"/>
        <end position="200"/>
    </location>
</feature>
<protein>
    <submittedName>
        <fullName evidence="2">Uncharacterized protein</fullName>
    </submittedName>
</protein>
<feature type="signal peptide" evidence="1">
    <location>
        <begin position="1"/>
        <end position="30"/>
    </location>
</feature>
<keyword evidence="1" id="KW-0732">Signal</keyword>
<evidence type="ECO:0000313" key="2">
    <source>
        <dbReference type="EMBL" id="GIJ16136.1"/>
    </source>
</evidence>
<evidence type="ECO:0000313" key="3">
    <source>
        <dbReference type="Proteomes" id="UP000647860"/>
    </source>
</evidence>
<proteinExistence type="predicted"/>
<accession>A0ABQ4IE16</accession>
<dbReference type="Proteomes" id="UP000647860">
    <property type="component" value="Unassembled WGS sequence"/>
</dbReference>
<sequence length="200" mass="21227">MNTTSPWLRRKATLAGLVAAGIVALGCAAAGDIVAYDLPPESARYTFEAETNGVKTVWEYTSGKPTEADVSELQPCMGDVVGGVGECRPEPLIFLRYDLGLDLDNTVKAGSVHQVTIIGYYQEGLSTPPKVTDLRVEVSFDGGRSWQPAPTKAAGKNTYTATVKHPKRGQAAEGVGLRISAADSGGNTVKQTIPTAYRLR</sequence>
<keyword evidence="3" id="KW-1185">Reference proteome</keyword>
<gene>
    <name evidence="2" type="ORF">Vgi01_28200</name>
</gene>
<comment type="caution">
    <text evidence="2">The sequence shown here is derived from an EMBL/GenBank/DDBJ whole genome shotgun (WGS) entry which is preliminary data.</text>
</comment>
<name>A0ABQ4IE16_9ACTN</name>